<reference evidence="2 3" key="1">
    <citation type="submission" date="2020-06" db="EMBL/GenBank/DDBJ databases">
        <authorList>
            <person name="Jo H."/>
        </authorList>
    </citation>
    <scope>NUCLEOTIDE SEQUENCE [LARGE SCALE GENOMIC DNA]</scope>
    <source>
        <strain evidence="2 3">I46</strain>
    </source>
</reference>
<dbReference type="GO" id="GO:0003700">
    <property type="term" value="F:DNA-binding transcription factor activity"/>
    <property type="evidence" value="ECO:0007669"/>
    <property type="project" value="InterPro"/>
</dbReference>
<sequence>MQLPDSPIRLMSASSRFNRAVARRVETAAAAGTWRALAALDELGPTRVSDLADWQRVSQPTMTTLVRRMDAEGLVERAPDPEDGRASLVSITDEGRRQFEAFRSQALEVTGPAWARLSAADRSTLARAAELLAALLEEPELG</sequence>
<dbReference type="InterPro" id="IPR036390">
    <property type="entry name" value="WH_DNA-bd_sf"/>
</dbReference>
<dbReference type="Pfam" id="PF01047">
    <property type="entry name" value="MarR"/>
    <property type="match status" value="1"/>
</dbReference>
<organism evidence="2 3">
    <name type="scientific">Microbacterium oleivorans</name>
    <dbReference type="NCBI Taxonomy" id="273677"/>
    <lineage>
        <taxon>Bacteria</taxon>
        <taxon>Bacillati</taxon>
        <taxon>Actinomycetota</taxon>
        <taxon>Actinomycetes</taxon>
        <taxon>Micrococcales</taxon>
        <taxon>Microbacteriaceae</taxon>
        <taxon>Microbacterium</taxon>
    </lineage>
</organism>
<dbReference type="AlphaFoldDB" id="A0A7D5EWR3"/>
<evidence type="ECO:0000259" key="1">
    <source>
        <dbReference type="PROSITE" id="PS50995"/>
    </source>
</evidence>
<feature type="domain" description="HTH marR-type" evidence="1">
    <location>
        <begin position="1"/>
        <end position="137"/>
    </location>
</feature>
<dbReference type="SUPFAM" id="SSF46785">
    <property type="entry name" value="Winged helix' DNA-binding domain"/>
    <property type="match status" value="1"/>
</dbReference>
<gene>
    <name evidence="2" type="ORF">HW566_02400</name>
</gene>
<dbReference type="PANTHER" id="PTHR39515:SF2">
    <property type="entry name" value="HTH-TYPE TRANSCRIPTIONAL REGULATOR RV0880"/>
    <property type="match status" value="1"/>
</dbReference>
<dbReference type="RefSeq" id="WP_178010078.1">
    <property type="nucleotide sequence ID" value="NZ_CP058316.1"/>
</dbReference>
<dbReference type="Gene3D" id="1.10.10.10">
    <property type="entry name" value="Winged helix-like DNA-binding domain superfamily/Winged helix DNA-binding domain"/>
    <property type="match status" value="1"/>
</dbReference>
<dbReference type="PANTHER" id="PTHR39515">
    <property type="entry name" value="CONSERVED PROTEIN"/>
    <property type="match status" value="1"/>
</dbReference>
<accession>A0A7D5EWR3</accession>
<evidence type="ECO:0000313" key="2">
    <source>
        <dbReference type="EMBL" id="QLD10728.1"/>
    </source>
</evidence>
<dbReference type="PROSITE" id="PS50995">
    <property type="entry name" value="HTH_MARR_2"/>
    <property type="match status" value="1"/>
</dbReference>
<dbReference type="InterPro" id="IPR036388">
    <property type="entry name" value="WH-like_DNA-bd_sf"/>
</dbReference>
<dbReference type="Proteomes" id="UP000509638">
    <property type="component" value="Chromosome"/>
</dbReference>
<name>A0A7D5EWR3_9MICO</name>
<dbReference type="InterPro" id="IPR052526">
    <property type="entry name" value="HTH-type_Bedaq_tolerance"/>
</dbReference>
<proteinExistence type="predicted"/>
<dbReference type="SMART" id="SM00347">
    <property type="entry name" value="HTH_MARR"/>
    <property type="match status" value="1"/>
</dbReference>
<evidence type="ECO:0000313" key="3">
    <source>
        <dbReference type="Proteomes" id="UP000509638"/>
    </source>
</evidence>
<dbReference type="EMBL" id="CP058316">
    <property type="protein sequence ID" value="QLD10728.1"/>
    <property type="molecule type" value="Genomic_DNA"/>
</dbReference>
<protein>
    <submittedName>
        <fullName evidence="2">MarR family transcriptional regulator</fullName>
    </submittedName>
</protein>
<dbReference type="InterPro" id="IPR000835">
    <property type="entry name" value="HTH_MarR-typ"/>
</dbReference>